<dbReference type="AlphaFoldDB" id="A0A515DC82"/>
<evidence type="ECO:0000313" key="1">
    <source>
        <dbReference type="EMBL" id="QDL38024.1"/>
    </source>
</evidence>
<sequence>MDYRDADDQIFAIVEKHGPEVFRDGLQTAYPQTLRAMAMFCAKGNSLKTGMFDTVDSNNPYAFRVLYRSFCEHYLRFTYLWARMTKDKTDEAGTEYYSYCGAVEAMEYLGALKLADALVGNDGVMNYADAVEKLYPEAAHLSKKQLKDFSGKFKYRDILRYLAGEGLRFVSGKTPFLSAIVPAYALYSSFVHGGPYTDLEMFEYSQPEALKACEEDLEVIVMMNATIFMMTTMAVTFAKGEKVDHVGGKVNEVLRRFTVGKE</sequence>
<dbReference type="OrthoDB" id="8746204at2"/>
<gene>
    <name evidence="1" type="ORF">EUB48_12585</name>
</gene>
<keyword evidence="2" id="KW-1185">Reference proteome</keyword>
<protein>
    <submittedName>
        <fullName evidence="1">Uncharacterized protein</fullName>
    </submittedName>
</protein>
<dbReference type="Proteomes" id="UP000316798">
    <property type="component" value="Chromosome"/>
</dbReference>
<proteinExistence type="predicted"/>
<name>A0A515DC82_9BURK</name>
<accession>A0A515DC82</accession>
<reference evidence="1 2" key="1">
    <citation type="submission" date="2019-01" db="EMBL/GenBank/DDBJ databases">
        <title>Genomic insights into a novel species Rhodoferax sp.</title>
        <authorList>
            <person name="Jin L."/>
        </authorList>
    </citation>
    <scope>NUCLEOTIDE SEQUENCE [LARGE SCALE GENOMIC DNA]</scope>
    <source>
        <strain evidence="1 2">CHu59-6-5</strain>
    </source>
</reference>
<dbReference type="KEGG" id="rhf:EUB48_12585"/>
<dbReference type="EMBL" id="CP035503">
    <property type="protein sequence ID" value="QDL38024.1"/>
    <property type="molecule type" value="Genomic_DNA"/>
</dbReference>
<evidence type="ECO:0000313" key="2">
    <source>
        <dbReference type="Proteomes" id="UP000316798"/>
    </source>
</evidence>
<dbReference type="RefSeq" id="WP_142819448.1">
    <property type="nucleotide sequence ID" value="NZ_CP035503.1"/>
</dbReference>
<organism evidence="1 2">
    <name type="scientific">Rhodoferax sediminis</name>
    <dbReference type="NCBI Taxonomy" id="2509614"/>
    <lineage>
        <taxon>Bacteria</taxon>
        <taxon>Pseudomonadati</taxon>
        <taxon>Pseudomonadota</taxon>
        <taxon>Betaproteobacteria</taxon>
        <taxon>Burkholderiales</taxon>
        <taxon>Comamonadaceae</taxon>
        <taxon>Rhodoferax</taxon>
    </lineage>
</organism>